<dbReference type="Pfam" id="PF12730">
    <property type="entry name" value="ABC2_membrane_4"/>
    <property type="match status" value="1"/>
</dbReference>
<proteinExistence type="predicted"/>
<dbReference type="PANTHER" id="PTHR37305">
    <property type="entry name" value="INTEGRAL MEMBRANE PROTEIN-RELATED"/>
    <property type="match status" value="1"/>
</dbReference>
<accession>A0A6J4R8F0</accession>
<dbReference type="EMBL" id="CADCVH010000098">
    <property type="protein sequence ID" value="CAA9467022.1"/>
    <property type="molecule type" value="Genomic_DNA"/>
</dbReference>
<evidence type="ECO:0000313" key="2">
    <source>
        <dbReference type="EMBL" id="CAA9467022.1"/>
    </source>
</evidence>
<keyword evidence="1" id="KW-1133">Transmembrane helix</keyword>
<keyword evidence="1" id="KW-0472">Membrane</keyword>
<feature type="transmembrane region" description="Helical" evidence="1">
    <location>
        <begin position="57"/>
        <end position="85"/>
    </location>
</feature>
<dbReference type="AlphaFoldDB" id="A0A6J4R8F0"/>
<feature type="transmembrane region" description="Helical" evidence="1">
    <location>
        <begin position="238"/>
        <end position="261"/>
    </location>
</feature>
<evidence type="ECO:0000256" key="1">
    <source>
        <dbReference type="SAM" id="Phobius"/>
    </source>
</evidence>
<feature type="transmembrane region" description="Helical" evidence="1">
    <location>
        <begin position="155"/>
        <end position="179"/>
    </location>
</feature>
<gene>
    <name evidence="2" type="ORF">AVDCRST_MAG02-3229</name>
</gene>
<protein>
    <recommendedName>
        <fullName evidence="3">Efflux ABC transporter, permease protein</fullName>
    </recommendedName>
</protein>
<dbReference type="PANTHER" id="PTHR37305:SF1">
    <property type="entry name" value="MEMBRANE PROTEIN"/>
    <property type="match status" value="1"/>
</dbReference>
<feature type="transmembrane region" description="Helical" evidence="1">
    <location>
        <begin position="106"/>
        <end position="135"/>
    </location>
</feature>
<organism evidence="2">
    <name type="scientific">uncultured Rubrobacteraceae bacterium</name>
    <dbReference type="NCBI Taxonomy" id="349277"/>
    <lineage>
        <taxon>Bacteria</taxon>
        <taxon>Bacillati</taxon>
        <taxon>Actinomycetota</taxon>
        <taxon>Rubrobacteria</taxon>
        <taxon>Rubrobacterales</taxon>
        <taxon>Rubrobacteraceae</taxon>
        <taxon>environmental samples</taxon>
    </lineage>
</organism>
<evidence type="ECO:0008006" key="3">
    <source>
        <dbReference type="Google" id="ProtNLM"/>
    </source>
</evidence>
<sequence>MMVRWEVFKLLRQRRTFLGLGSAALVPLVFLAAVEIIGGGPEAGEAPFAAQLLGNGLVIPLVTLAFGSVVLLPLLTVLVAGDAVAGEVSGGTLKTILGRSVGRSGLFWSKAAAVGLYTLAVVGVFVGVGLAAGWLAIGFRPLAGLGGAPIPVGQVLALIVLGAGLVALPLLALAAFALLLSVATQNSVASVVGGVVLILLLQLVSSLGLGGVLDPYLLTEQFSAWLNLMREPIDWAPIVASVWVSAAWAGVSLLAAWAVFVRRDVLS</sequence>
<name>A0A6J4R8F0_9ACTN</name>
<feature type="transmembrane region" description="Helical" evidence="1">
    <location>
        <begin position="191"/>
        <end position="218"/>
    </location>
</feature>
<reference evidence="2" key="1">
    <citation type="submission" date="2020-02" db="EMBL/GenBank/DDBJ databases">
        <authorList>
            <person name="Meier V. D."/>
        </authorList>
    </citation>
    <scope>NUCLEOTIDE SEQUENCE</scope>
    <source>
        <strain evidence="2">AVDCRST_MAG02</strain>
    </source>
</reference>
<keyword evidence="1" id="KW-0812">Transmembrane</keyword>